<sequence>MEGGAFCATSALSHLRLNLNLILFESSNSSRFLFRFTITLTRSYRHGDLTAGRYAAA</sequence>
<dbReference type="EMBL" id="QGKV02000832">
    <property type="protein sequence ID" value="KAF3549094.1"/>
    <property type="molecule type" value="Genomic_DNA"/>
</dbReference>
<dbReference type="Proteomes" id="UP000266723">
    <property type="component" value="Unassembled WGS sequence"/>
</dbReference>
<name>A0ABQ7CB72_BRACR</name>
<reference evidence="1 2" key="1">
    <citation type="journal article" date="2020" name="BMC Genomics">
        <title>Intraspecific diversification of the crop wild relative Brassica cretica Lam. using demographic model selection.</title>
        <authorList>
            <person name="Kioukis A."/>
            <person name="Michalopoulou V.A."/>
            <person name="Briers L."/>
            <person name="Pirintsos S."/>
            <person name="Studholme D.J."/>
            <person name="Pavlidis P."/>
            <person name="Sarris P.F."/>
        </authorList>
    </citation>
    <scope>NUCLEOTIDE SEQUENCE [LARGE SCALE GENOMIC DNA]</scope>
    <source>
        <strain evidence="2">cv. PFS-1207/04</strain>
    </source>
</reference>
<keyword evidence="2" id="KW-1185">Reference proteome</keyword>
<protein>
    <submittedName>
        <fullName evidence="1">Uncharacterized protein</fullName>
    </submittedName>
</protein>
<organism evidence="1 2">
    <name type="scientific">Brassica cretica</name>
    <name type="common">Mustard</name>
    <dbReference type="NCBI Taxonomy" id="69181"/>
    <lineage>
        <taxon>Eukaryota</taxon>
        <taxon>Viridiplantae</taxon>
        <taxon>Streptophyta</taxon>
        <taxon>Embryophyta</taxon>
        <taxon>Tracheophyta</taxon>
        <taxon>Spermatophyta</taxon>
        <taxon>Magnoliopsida</taxon>
        <taxon>eudicotyledons</taxon>
        <taxon>Gunneridae</taxon>
        <taxon>Pentapetalae</taxon>
        <taxon>rosids</taxon>
        <taxon>malvids</taxon>
        <taxon>Brassicales</taxon>
        <taxon>Brassicaceae</taxon>
        <taxon>Brassiceae</taxon>
        <taxon>Brassica</taxon>
    </lineage>
</organism>
<evidence type="ECO:0000313" key="1">
    <source>
        <dbReference type="EMBL" id="KAF3549094.1"/>
    </source>
</evidence>
<comment type="caution">
    <text evidence="1">The sequence shown here is derived from an EMBL/GenBank/DDBJ whole genome shotgun (WGS) entry which is preliminary data.</text>
</comment>
<proteinExistence type="predicted"/>
<accession>A0ABQ7CB72</accession>
<gene>
    <name evidence="1" type="ORF">DY000_02005955</name>
</gene>
<evidence type="ECO:0000313" key="2">
    <source>
        <dbReference type="Proteomes" id="UP000266723"/>
    </source>
</evidence>